<dbReference type="HOGENOM" id="CLU_009276_0_0_1"/>
<dbReference type="KEGG" id="pfp:PFL1_03198"/>
<dbReference type="PROSITE" id="PS50082">
    <property type="entry name" value="WD_REPEATS_2"/>
    <property type="match status" value="9"/>
</dbReference>
<dbReference type="GO" id="GO:0032040">
    <property type="term" value="C:small-subunit processome"/>
    <property type="evidence" value="ECO:0007669"/>
    <property type="project" value="InterPro"/>
</dbReference>
<dbReference type="InterPro" id="IPR020472">
    <property type="entry name" value="WD40_PAC1"/>
</dbReference>
<dbReference type="OrthoDB" id="5414888at2759"/>
<dbReference type="eggNOG" id="KOG0319">
    <property type="taxonomic scope" value="Eukaryota"/>
</dbReference>
<proteinExistence type="predicted"/>
<dbReference type="GO" id="GO:0034511">
    <property type="term" value="F:U3 snoRNA binding"/>
    <property type="evidence" value="ECO:0007669"/>
    <property type="project" value="TreeGrafter"/>
</dbReference>
<feature type="compositionally biased region" description="Acidic residues" evidence="6">
    <location>
        <begin position="1131"/>
        <end position="1140"/>
    </location>
</feature>
<dbReference type="AlphaFoldDB" id="A0A061HA22"/>
<keyword evidence="2 5" id="KW-0853">WD repeat</keyword>
<dbReference type="EMBL" id="KE361631">
    <property type="protein sequence ID" value="EPQ29443.1"/>
    <property type="molecule type" value="Genomic_DNA"/>
</dbReference>
<dbReference type="PRINTS" id="PR00320">
    <property type="entry name" value="GPROTEINBRPT"/>
</dbReference>
<evidence type="ECO:0000313" key="9">
    <source>
        <dbReference type="Proteomes" id="UP000053664"/>
    </source>
</evidence>
<dbReference type="GO" id="GO:0000472">
    <property type="term" value="P:endonucleolytic cleavage to generate mature 5'-end of SSU-rRNA from (SSU-rRNA, 5.8S rRNA, LSU-rRNA)"/>
    <property type="evidence" value="ECO:0007669"/>
    <property type="project" value="TreeGrafter"/>
</dbReference>
<feature type="compositionally biased region" description="Acidic residues" evidence="6">
    <location>
        <begin position="1148"/>
        <end position="1157"/>
    </location>
</feature>
<dbReference type="PANTHER" id="PTHR19854:SF15">
    <property type="entry name" value="TRANSDUCIN BETA-LIKE PROTEIN 3"/>
    <property type="match status" value="1"/>
</dbReference>
<sequence>MADAVVLTPDQIKQLLAQQQQQQNGAGPSTSSAAISQAAAAPAAPATPAKHRIKTSFKKERAFEPFYTGGPIALTPDGQWLAATHDEEVVILDVNTGAVLHRIESDTEPVTALTISPSGSHLIVASRSLAIRTYSLPTFDLVRSTPKAHTAQVNVILVDPTSTLVATGSSDGIVKVWDIAGGYCTHVFRGHGGVVSGLCWNLPDPALEVDAQSAANAKSKAKANIATPAQRRIELFTGSVDGKIRLWDLAARTEATHRPVATLNGHASVVRGLAVTDDGTTLVSGSRDNSIIVWSLVDGRWRQRDTLAANEGVESAGFLARGASLSRPQGSPKGKQRQQPRQTLFFTGGSNGQVKLWDVVAGSIVCREPRSLTQQMALDEVAAGVRSRRTAGGDGGGDDDDAEETRAITAVHYLPATASLVSVHADQNIVVRSVASLSPALSTADGAAAALPPLTKTRQMVGFNDEIVDVALLSARGEASETHVALATNSRSIRVYTIDSEDHDVSLLYGHSDVVLCLDRSPDARWVASGAKDRTARIWAWVPQSRLPRAQGDAATAGEVAGESVERGQKTKKAKAASSDAKGDTGDADGDSTGGEWVCVAVCEGHAESVGAIAFARRAVSPGAIGAPFMITASQDRTAKLWDLSALSELLAPSSAAPITAPLRLKSLLTLKIHDKDINSLDIAPNNALLASGSQDRTAKIFAISYAPPSKSNGFTASASLKPLSTLKGHKRGVWSVRFSPVDLALATGSGDKTIRLWGLKDYTCVKIFEGHTNSVLKLQFCSAGMQLLSCAGDGLVKLWGVKEEDCVDTLDGHDEKVWSIAATRDESRIVSVGADSVVNFWLDTTEINESEKRRQREEEVLREQDFSNYLTLRDFRNAIALALEMGQPRRLLGLFTHVAASRPDGGDGATAGGLLLDSALQCGTAGNLAADPGSGNLDALARGGVLSLPSVGARGKKGSKNKGGVASELSPEAQRDAASVTGLAAVDEVLSSLTPSQLIQLLAFVRDWNTSTRTAGVAQTVLHAVLRFHGASSLIEAFDASSQARRDEAAQRLEDVELGVVDPHSKRERERQRREAALRKSGKGAIDLAGLIDGLLPYTERHYNRADRMAIEASMLEFTLGSMDAILGPIDDDEEEEVERGDVDERGEVEDVEMAPDETVAAAFDDDDDGEAAGGDDTFGQKLKTQSKKKDKRRKKEQQQQSKGKKGAVQQRRYEDVSASEDDD</sequence>
<name>A0A061HA22_9BASI</name>
<feature type="region of interest" description="Disordered" evidence="6">
    <location>
        <begin position="18"/>
        <end position="52"/>
    </location>
</feature>
<dbReference type="InterPro" id="IPR019775">
    <property type="entry name" value="WD40_repeat_CS"/>
</dbReference>
<keyword evidence="4" id="KW-0539">Nucleus</keyword>
<feature type="repeat" description="WD" evidence="5">
    <location>
        <begin position="235"/>
        <end position="257"/>
    </location>
</feature>
<feature type="region of interest" description="Disordered" evidence="6">
    <location>
        <begin position="953"/>
        <end position="972"/>
    </location>
</feature>
<dbReference type="InterPro" id="IPR013934">
    <property type="entry name" value="Utp13_C"/>
</dbReference>
<evidence type="ECO:0000259" key="7">
    <source>
        <dbReference type="Pfam" id="PF08625"/>
    </source>
</evidence>
<dbReference type="InterPro" id="IPR001680">
    <property type="entry name" value="WD40_rpt"/>
</dbReference>
<feature type="repeat" description="WD" evidence="5">
    <location>
        <begin position="603"/>
        <end position="652"/>
    </location>
</feature>
<organism evidence="8 9">
    <name type="scientific">Pseudozyma flocculosa PF-1</name>
    <dbReference type="NCBI Taxonomy" id="1277687"/>
    <lineage>
        <taxon>Eukaryota</taxon>
        <taxon>Fungi</taxon>
        <taxon>Dikarya</taxon>
        <taxon>Basidiomycota</taxon>
        <taxon>Ustilaginomycotina</taxon>
        <taxon>Ustilaginomycetes</taxon>
        <taxon>Ustilaginales</taxon>
        <taxon>Ustilaginaceae</taxon>
        <taxon>Pseudozyma</taxon>
    </lineage>
</organism>
<dbReference type="GeneID" id="19317308"/>
<dbReference type="SMART" id="SM00320">
    <property type="entry name" value="WD40"/>
    <property type="match status" value="11"/>
</dbReference>
<keyword evidence="3" id="KW-0677">Repeat</keyword>
<feature type="compositionally biased region" description="Low complexity" evidence="6">
    <location>
        <begin position="18"/>
        <end position="48"/>
    </location>
</feature>
<evidence type="ECO:0000256" key="2">
    <source>
        <dbReference type="ARBA" id="ARBA00022574"/>
    </source>
</evidence>
<evidence type="ECO:0000256" key="6">
    <source>
        <dbReference type="SAM" id="MobiDB-lite"/>
    </source>
</evidence>
<dbReference type="Proteomes" id="UP000053664">
    <property type="component" value="Unassembled WGS sequence"/>
</dbReference>
<dbReference type="CDD" id="cd00200">
    <property type="entry name" value="WD40"/>
    <property type="match status" value="2"/>
</dbReference>
<feature type="domain" description="U3 small nucleolar RNA-associated protein 13 C-terminal" evidence="7">
    <location>
        <begin position="977"/>
        <end position="1124"/>
    </location>
</feature>
<dbReference type="SUPFAM" id="SSF50998">
    <property type="entry name" value="Quinoprotein alcohol dehydrogenase-like"/>
    <property type="match status" value="1"/>
</dbReference>
<gene>
    <name evidence="8" type="ORF">PFL1_03198</name>
</gene>
<feature type="region of interest" description="Disordered" evidence="6">
    <location>
        <begin position="550"/>
        <end position="591"/>
    </location>
</feature>
<accession>A0A061HA22</accession>
<evidence type="ECO:0000313" key="8">
    <source>
        <dbReference type="EMBL" id="EPQ29443.1"/>
    </source>
</evidence>
<dbReference type="PROSITE" id="PS00678">
    <property type="entry name" value="WD_REPEATS_1"/>
    <property type="match status" value="2"/>
</dbReference>
<feature type="repeat" description="WD" evidence="5">
    <location>
        <begin position="811"/>
        <end position="842"/>
    </location>
</feature>
<dbReference type="Gene3D" id="2.130.10.10">
    <property type="entry name" value="YVTN repeat-like/Quinoprotein amine dehydrogenase"/>
    <property type="match status" value="4"/>
</dbReference>
<dbReference type="InterPro" id="IPR036322">
    <property type="entry name" value="WD40_repeat_dom_sf"/>
</dbReference>
<dbReference type="PROSITE" id="PS50294">
    <property type="entry name" value="WD_REPEATS_REGION"/>
    <property type="match status" value="6"/>
</dbReference>
<dbReference type="PANTHER" id="PTHR19854">
    <property type="entry name" value="TRANSDUCIN BETA-LIKE 3"/>
    <property type="match status" value="1"/>
</dbReference>
<evidence type="ECO:0000256" key="4">
    <source>
        <dbReference type="ARBA" id="ARBA00023242"/>
    </source>
</evidence>
<feature type="repeat" description="WD" evidence="5">
    <location>
        <begin position="727"/>
        <end position="768"/>
    </location>
</feature>
<dbReference type="SUPFAM" id="SSF50978">
    <property type="entry name" value="WD40 repeat-like"/>
    <property type="match status" value="1"/>
</dbReference>
<feature type="repeat" description="WD" evidence="5">
    <location>
        <begin position="146"/>
        <end position="187"/>
    </location>
</feature>
<reference evidence="8 9" key="1">
    <citation type="journal article" date="2013" name="Plant Cell">
        <title>The transition from a phytopathogenic smut ancestor to an anamorphic biocontrol agent deciphered by comparative whole-genome analysis.</title>
        <authorList>
            <person name="Lefebvre F."/>
            <person name="Joly D.L."/>
            <person name="Labbe C."/>
            <person name="Teichmann B."/>
            <person name="Linning R."/>
            <person name="Belzile F."/>
            <person name="Bakkeren G."/>
            <person name="Belanger R.R."/>
        </authorList>
    </citation>
    <scope>NUCLEOTIDE SEQUENCE [LARGE SCALE GENOMIC DNA]</scope>
    <source>
        <strain evidence="8 9">PF-1</strain>
    </source>
</reference>
<dbReference type="RefSeq" id="XP_007878904.1">
    <property type="nucleotide sequence ID" value="XM_007880713.1"/>
</dbReference>
<dbReference type="GO" id="GO:0000480">
    <property type="term" value="P:endonucleolytic cleavage in 5'-ETS of tricistronic rRNA transcript (SSU-rRNA, 5.8S rRNA, LSU-rRNA)"/>
    <property type="evidence" value="ECO:0007669"/>
    <property type="project" value="TreeGrafter"/>
</dbReference>
<protein>
    <recommendedName>
        <fullName evidence="7">U3 small nucleolar RNA-associated protein 13 C-terminal domain-containing protein</fullName>
    </recommendedName>
</protein>
<dbReference type="Pfam" id="PF08625">
    <property type="entry name" value="Utp13"/>
    <property type="match status" value="2"/>
</dbReference>
<feature type="domain" description="U3 small nucleolar RNA-associated protein 13 C-terminal" evidence="7">
    <location>
        <begin position="864"/>
        <end position="907"/>
    </location>
</feature>
<evidence type="ECO:0000256" key="3">
    <source>
        <dbReference type="ARBA" id="ARBA00022737"/>
    </source>
</evidence>
<comment type="subcellular location">
    <subcellularLocation>
        <location evidence="1">Nucleus</location>
        <location evidence="1">Nucleolus</location>
    </subcellularLocation>
</comment>
<evidence type="ECO:0000256" key="5">
    <source>
        <dbReference type="PROSITE-ProRule" id="PRU00221"/>
    </source>
</evidence>
<feature type="repeat" description="WD" evidence="5">
    <location>
        <begin position="263"/>
        <end position="296"/>
    </location>
</feature>
<feature type="repeat" description="WD" evidence="5">
    <location>
        <begin position="769"/>
        <end position="810"/>
    </location>
</feature>
<evidence type="ECO:0000256" key="1">
    <source>
        <dbReference type="ARBA" id="ARBA00004604"/>
    </source>
</evidence>
<feature type="repeat" description="WD" evidence="5">
    <location>
        <begin position="671"/>
        <end position="712"/>
    </location>
</feature>
<feature type="compositionally biased region" description="Low complexity" evidence="6">
    <location>
        <begin position="1200"/>
        <end position="1212"/>
    </location>
</feature>
<feature type="region of interest" description="Disordered" evidence="6">
    <location>
        <begin position="319"/>
        <end position="340"/>
    </location>
</feature>
<feature type="compositionally biased region" description="Low complexity" evidence="6">
    <location>
        <begin position="1176"/>
        <end position="1185"/>
    </location>
</feature>
<dbReference type="Pfam" id="PF00400">
    <property type="entry name" value="WD40"/>
    <property type="match status" value="9"/>
</dbReference>
<dbReference type="InterPro" id="IPR011047">
    <property type="entry name" value="Quinoprotein_ADH-like_sf"/>
</dbReference>
<dbReference type="GO" id="GO:0030686">
    <property type="term" value="C:90S preribosome"/>
    <property type="evidence" value="ECO:0007669"/>
    <property type="project" value="TreeGrafter"/>
</dbReference>
<feature type="compositionally biased region" description="Basic residues" evidence="6">
    <location>
        <begin position="1186"/>
        <end position="1197"/>
    </location>
</feature>
<dbReference type="InterPro" id="IPR015943">
    <property type="entry name" value="WD40/YVTN_repeat-like_dom_sf"/>
</dbReference>
<feature type="region of interest" description="Disordered" evidence="6">
    <location>
        <begin position="1131"/>
        <end position="1225"/>
    </location>
</feature>
<feature type="repeat" description="WD" evidence="5">
    <location>
        <begin position="508"/>
        <end position="539"/>
    </location>
</feature>